<keyword evidence="3" id="KW-1185">Reference proteome</keyword>
<accession>A0AAN8G5L7</accession>
<keyword evidence="1" id="KW-0812">Transmembrane</keyword>
<proteinExistence type="predicted"/>
<organism evidence="2 3">
    <name type="scientific">Patella caerulea</name>
    <name type="common">Rayed Mediterranean limpet</name>
    <dbReference type="NCBI Taxonomy" id="87958"/>
    <lineage>
        <taxon>Eukaryota</taxon>
        <taxon>Metazoa</taxon>
        <taxon>Spiralia</taxon>
        <taxon>Lophotrochozoa</taxon>
        <taxon>Mollusca</taxon>
        <taxon>Gastropoda</taxon>
        <taxon>Patellogastropoda</taxon>
        <taxon>Patelloidea</taxon>
        <taxon>Patellidae</taxon>
        <taxon>Patella</taxon>
    </lineage>
</organism>
<dbReference type="AlphaFoldDB" id="A0AAN8G5L7"/>
<dbReference type="PANTHER" id="PTHR20003">
    <property type="entry name" value="GLYCOPROTEIN-RELATED"/>
    <property type="match status" value="1"/>
</dbReference>
<evidence type="ECO:0000313" key="3">
    <source>
        <dbReference type="Proteomes" id="UP001347796"/>
    </source>
</evidence>
<protein>
    <recommendedName>
        <fullName evidence="4">SGNH domain-containing protein</fullName>
    </recommendedName>
</protein>
<sequence>MNSTVCKNKVQIALWVAFVTCLTMSYWNRESLHIFFDFFSNNVAILPTAGFCSTKSTRTNCRSVLDLILSGTWKSRTMTSNQKAEMRKFLEIARNEHGLPTTLQRKDKKCGNVNFLKTGRHFRALCDQYGSTPCCYNNTCVAKEIEECRCKDCFDTRQVLHAEYADWLPSDARCNIRKYNNRTACELLTGKTIFISGDSLMRHIYTAFLLLLRNNTVDGAMKKNVSKAIHDKCTGMFMFTEKICRLQLDNAPRDLCGGKFELIYEEYYNTGYSRQFVNKVKELMTRKKVLIIAGIGLHSGFNHRAIMDQYAAPAIKVIQKHDGAQFLFATPHCPGLLKNSWTGQSKENIEQFVIRMNNELKPRNISIFDTCYITDGVESFDGSHFGLGINVLKVQLLLNYIQELQVNRKW</sequence>
<dbReference type="EMBL" id="JAZGQO010000018">
    <property type="protein sequence ID" value="KAK6168166.1"/>
    <property type="molecule type" value="Genomic_DNA"/>
</dbReference>
<feature type="transmembrane region" description="Helical" evidence="1">
    <location>
        <begin position="12"/>
        <end position="28"/>
    </location>
</feature>
<keyword evidence="1" id="KW-1133">Transmembrane helix</keyword>
<reference evidence="2 3" key="1">
    <citation type="submission" date="2024-01" db="EMBL/GenBank/DDBJ databases">
        <title>The genome of the rayed Mediterranean limpet Patella caerulea (Linnaeus, 1758).</title>
        <authorList>
            <person name="Anh-Thu Weber A."/>
            <person name="Halstead-Nussloch G."/>
        </authorList>
    </citation>
    <scope>NUCLEOTIDE SEQUENCE [LARGE SCALE GENOMIC DNA]</scope>
    <source>
        <strain evidence="2">AATW-2023a</strain>
        <tissue evidence="2">Whole specimen</tissue>
    </source>
</reference>
<gene>
    <name evidence="2" type="ORF">SNE40_022046</name>
</gene>
<evidence type="ECO:0000313" key="2">
    <source>
        <dbReference type="EMBL" id="KAK6168166.1"/>
    </source>
</evidence>
<evidence type="ECO:0000256" key="1">
    <source>
        <dbReference type="SAM" id="Phobius"/>
    </source>
</evidence>
<comment type="caution">
    <text evidence="2">The sequence shown here is derived from an EMBL/GenBank/DDBJ whole genome shotgun (WGS) entry which is preliminary data.</text>
</comment>
<dbReference type="Proteomes" id="UP001347796">
    <property type="component" value="Unassembled WGS sequence"/>
</dbReference>
<name>A0AAN8G5L7_PATCE</name>
<keyword evidence="1" id="KW-0472">Membrane</keyword>
<dbReference type="PANTHER" id="PTHR20003:SF7">
    <property type="entry name" value="SGNH DOMAIN-CONTAINING PROTEIN"/>
    <property type="match status" value="1"/>
</dbReference>
<evidence type="ECO:0008006" key="4">
    <source>
        <dbReference type="Google" id="ProtNLM"/>
    </source>
</evidence>